<name>A0A6G4WDV7_9HYPH</name>
<proteinExistence type="predicted"/>
<dbReference type="AlphaFoldDB" id="A0A6G4WDV7"/>
<dbReference type="EMBL" id="JAAKZF010000017">
    <property type="protein sequence ID" value="NGO52416.1"/>
    <property type="molecule type" value="Genomic_DNA"/>
</dbReference>
<evidence type="ECO:0000313" key="3">
    <source>
        <dbReference type="Proteomes" id="UP001642900"/>
    </source>
</evidence>
<comment type="caution">
    <text evidence="2">The sequence shown here is derived from an EMBL/GenBank/DDBJ whole genome shotgun (WGS) entry which is preliminary data.</text>
</comment>
<dbReference type="RefSeq" id="WP_165028788.1">
    <property type="nucleotide sequence ID" value="NZ_JAAKZF010000017.1"/>
</dbReference>
<dbReference type="SUPFAM" id="SSF141371">
    <property type="entry name" value="PilZ domain-like"/>
    <property type="match status" value="1"/>
</dbReference>
<dbReference type="Proteomes" id="UP001642900">
    <property type="component" value="Unassembled WGS sequence"/>
</dbReference>
<dbReference type="GO" id="GO:0035438">
    <property type="term" value="F:cyclic-di-GMP binding"/>
    <property type="evidence" value="ECO:0007669"/>
    <property type="project" value="InterPro"/>
</dbReference>
<dbReference type="InterPro" id="IPR009875">
    <property type="entry name" value="PilZ_domain"/>
</dbReference>
<evidence type="ECO:0000259" key="1">
    <source>
        <dbReference type="Pfam" id="PF07238"/>
    </source>
</evidence>
<sequence>MRPSHQPERRSQPRPAVQKNAVILVGDNAGIPCIVRNIHSGGAELNVAAETELPGRFLLHVPSDGLAYRIVVCWRKSERVGVEFKSSEPWQE</sequence>
<evidence type="ECO:0000313" key="2">
    <source>
        <dbReference type="EMBL" id="NGO52416.1"/>
    </source>
</evidence>
<gene>
    <name evidence="2" type="ORF">G6N73_14730</name>
</gene>
<dbReference type="Pfam" id="PF07238">
    <property type="entry name" value="PilZ"/>
    <property type="match status" value="1"/>
</dbReference>
<keyword evidence="3" id="KW-1185">Reference proteome</keyword>
<reference evidence="2 3" key="1">
    <citation type="submission" date="2020-02" db="EMBL/GenBank/DDBJ databases">
        <title>Genome sequence of strain CCNWXJ40-4.</title>
        <authorList>
            <person name="Gao J."/>
            <person name="Sun J."/>
        </authorList>
    </citation>
    <scope>NUCLEOTIDE SEQUENCE [LARGE SCALE GENOMIC DNA]</scope>
    <source>
        <strain evidence="2 3">CCNWXJ 40-4</strain>
    </source>
</reference>
<organism evidence="2 3">
    <name type="scientific">Allomesorhizobium camelthorni</name>
    <dbReference type="NCBI Taxonomy" id="475069"/>
    <lineage>
        <taxon>Bacteria</taxon>
        <taxon>Pseudomonadati</taxon>
        <taxon>Pseudomonadota</taxon>
        <taxon>Alphaproteobacteria</taxon>
        <taxon>Hyphomicrobiales</taxon>
        <taxon>Phyllobacteriaceae</taxon>
        <taxon>Allomesorhizobium</taxon>
    </lineage>
</organism>
<protein>
    <submittedName>
        <fullName evidence="2">PilZ domain-containing protein</fullName>
    </submittedName>
</protein>
<feature type="domain" description="PilZ" evidence="1">
    <location>
        <begin position="8"/>
        <end position="86"/>
    </location>
</feature>
<accession>A0A6G4WDV7</accession>